<evidence type="ECO:0000313" key="1">
    <source>
        <dbReference type="Proteomes" id="UP000887565"/>
    </source>
</evidence>
<accession>A0A915KYG6</accession>
<evidence type="ECO:0000313" key="2">
    <source>
        <dbReference type="WBParaSite" id="nRc.2.0.1.t43524-RA"/>
    </source>
</evidence>
<reference evidence="2" key="1">
    <citation type="submission" date="2022-11" db="UniProtKB">
        <authorList>
            <consortium name="WormBaseParasite"/>
        </authorList>
    </citation>
    <scope>IDENTIFICATION</scope>
</reference>
<organism evidence="1 2">
    <name type="scientific">Romanomermis culicivorax</name>
    <name type="common">Nematode worm</name>
    <dbReference type="NCBI Taxonomy" id="13658"/>
    <lineage>
        <taxon>Eukaryota</taxon>
        <taxon>Metazoa</taxon>
        <taxon>Ecdysozoa</taxon>
        <taxon>Nematoda</taxon>
        <taxon>Enoplea</taxon>
        <taxon>Dorylaimia</taxon>
        <taxon>Mermithida</taxon>
        <taxon>Mermithoidea</taxon>
        <taxon>Mermithidae</taxon>
        <taxon>Romanomermis</taxon>
    </lineage>
</organism>
<keyword evidence="1" id="KW-1185">Reference proteome</keyword>
<proteinExistence type="predicted"/>
<protein>
    <submittedName>
        <fullName evidence="2">Uncharacterized protein</fullName>
    </submittedName>
</protein>
<sequence length="121" mass="14011">MTHKLIDIYGDSKMRRNQQTKTNIGNQCVLNVAFDSSTLKKLCVLDTNLSSLLIKYSWSTSAKRRPLFWDIVFINESINSNKFEANNWISREFYGTFKTPFNNIMTVACGERLESDDEKLT</sequence>
<name>A0A915KYG6_ROMCU</name>
<dbReference type="AlphaFoldDB" id="A0A915KYG6"/>
<dbReference type="WBParaSite" id="nRc.2.0.1.t43524-RA">
    <property type="protein sequence ID" value="nRc.2.0.1.t43524-RA"/>
    <property type="gene ID" value="nRc.2.0.1.g43524"/>
</dbReference>
<dbReference type="Proteomes" id="UP000887565">
    <property type="component" value="Unplaced"/>
</dbReference>